<dbReference type="SUPFAM" id="SSF81296">
    <property type="entry name" value="E set domains"/>
    <property type="match status" value="1"/>
</dbReference>
<evidence type="ECO:0000256" key="1">
    <source>
        <dbReference type="ARBA" id="ARBA00001924"/>
    </source>
</evidence>
<dbReference type="GO" id="GO:0006790">
    <property type="term" value="P:sulfur compound metabolic process"/>
    <property type="evidence" value="ECO:0007669"/>
    <property type="project" value="TreeGrafter"/>
</dbReference>
<keyword evidence="11" id="KW-0560">Oxidoreductase</keyword>
<reference evidence="15" key="1">
    <citation type="submission" date="2023-07" db="EMBL/GenBank/DDBJ databases">
        <title>Chromosome-level genome assembly of Artemia franciscana.</title>
        <authorList>
            <person name="Jo E."/>
        </authorList>
    </citation>
    <scope>NUCLEOTIDE SEQUENCE</scope>
    <source>
        <tissue evidence="15">Whole body</tissue>
    </source>
</reference>
<dbReference type="PANTHER" id="PTHR19372:SF7">
    <property type="entry name" value="SULFITE OXIDASE, MITOCHONDRIAL"/>
    <property type="match status" value="1"/>
</dbReference>
<evidence type="ECO:0000256" key="13">
    <source>
        <dbReference type="ARBA" id="ARBA00023128"/>
    </source>
</evidence>
<comment type="cofactor">
    <cofactor evidence="2">
        <name>heme b</name>
        <dbReference type="ChEBI" id="CHEBI:60344"/>
    </cofactor>
</comment>
<dbReference type="PANTHER" id="PTHR19372">
    <property type="entry name" value="SULFITE REDUCTASE"/>
    <property type="match status" value="1"/>
</dbReference>
<keyword evidence="9" id="KW-0349">Heme</keyword>
<dbReference type="GO" id="GO:0005758">
    <property type="term" value="C:mitochondrial intermembrane space"/>
    <property type="evidence" value="ECO:0007669"/>
    <property type="project" value="UniProtKB-SubCell"/>
</dbReference>
<dbReference type="SUPFAM" id="SSF56219">
    <property type="entry name" value="DNase I-like"/>
    <property type="match status" value="1"/>
</dbReference>
<evidence type="ECO:0000256" key="9">
    <source>
        <dbReference type="ARBA" id="ARBA00022617"/>
    </source>
</evidence>
<dbReference type="PRINTS" id="PR00407">
    <property type="entry name" value="EUMOPTERIN"/>
</dbReference>
<dbReference type="Gene3D" id="3.90.420.10">
    <property type="entry name" value="Oxidoreductase, molybdopterin-binding domain"/>
    <property type="match status" value="1"/>
</dbReference>
<dbReference type="Gene3D" id="3.10.120.10">
    <property type="entry name" value="Cytochrome b5-like heme/steroid binding domain"/>
    <property type="match status" value="1"/>
</dbReference>
<dbReference type="PROSITE" id="PS00191">
    <property type="entry name" value="CYTOCHROME_B5_1"/>
    <property type="match status" value="1"/>
</dbReference>
<dbReference type="GO" id="GO:0030151">
    <property type="term" value="F:molybdenum ion binding"/>
    <property type="evidence" value="ECO:0007669"/>
    <property type="project" value="InterPro"/>
</dbReference>
<dbReference type="InterPro" id="IPR014756">
    <property type="entry name" value="Ig_E-set"/>
</dbReference>
<dbReference type="FunFam" id="3.90.420.10:FF:000002">
    <property type="entry name" value="sulfite oxidase, mitochondrial"/>
    <property type="match status" value="1"/>
</dbReference>
<dbReference type="FunFam" id="3.10.120.10:FF:000007">
    <property type="entry name" value="Sulfite oxidase, mitochondrial"/>
    <property type="match status" value="1"/>
</dbReference>
<dbReference type="Pfam" id="PF00173">
    <property type="entry name" value="Cyt-b5"/>
    <property type="match status" value="1"/>
</dbReference>
<evidence type="ECO:0000313" key="15">
    <source>
        <dbReference type="EMBL" id="KAK2714889.1"/>
    </source>
</evidence>
<dbReference type="InterPro" id="IPR022407">
    <property type="entry name" value="OxRdtase_Mopterin_BS"/>
</dbReference>
<dbReference type="EMBL" id="JAVRJZ010000012">
    <property type="protein sequence ID" value="KAK2714889.1"/>
    <property type="molecule type" value="Genomic_DNA"/>
</dbReference>
<dbReference type="Pfam" id="PF03404">
    <property type="entry name" value="Mo-co_dimer"/>
    <property type="match status" value="1"/>
</dbReference>
<dbReference type="CDD" id="cd01650">
    <property type="entry name" value="RT_nLTR_like"/>
    <property type="match status" value="1"/>
</dbReference>
<comment type="cofactor">
    <cofactor evidence="1">
        <name>Mo-molybdopterin</name>
        <dbReference type="ChEBI" id="CHEBI:71302"/>
    </cofactor>
</comment>
<comment type="pathway">
    <text evidence="5">Energy metabolism; sulfur metabolism.</text>
</comment>
<dbReference type="Proteomes" id="UP001187531">
    <property type="component" value="Unassembled WGS sequence"/>
</dbReference>
<feature type="domain" description="Cytochrome b5 heme-binding" evidence="14">
    <location>
        <begin position="339"/>
        <end position="417"/>
    </location>
</feature>
<dbReference type="PROSITE" id="PS00559">
    <property type="entry name" value="MOLYBDOPTERIN_EUK"/>
    <property type="match status" value="1"/>
</dbReference>
<dbReference type="InterPro" id="IPR001199">
    <property type="entry name" value="Cyt_B5-like_heme/steroid-bd"/>
</dbReference>
<dbReference type="InterPro" id="IPR036374">
    <property type="entry name" value="OxRdtase_Mopterin-bd_sf"/>
</dbReference>
<evidence type="ECO:0000256" key="6">
    <source>
        <dbReference type="ARBA" id="ARBA00011738"/>
    </source>
</evidence>
<dbReference type="PRINTS" id="PR00363">
    <property type="entry name" value="CYTOCHROMEB5"/>
</dbReference>
<evidence type="ECO:0000256" key="2">
    <source>
        <dbReference type="ARBA" id="ARBA00001970"/>
    </source>
</evidence>
<keyword evidence="16" id="KW-1185">Reference proteome</keyword>
<dbReference type="InterPro" id="IPR036400">
    <property type="entry name" value="Cyt_B5-like_heme/steroid_sf"/>
</dbReference>
<dbReference type="InterPro" id="IPR005066">
    <property type="entry name" value="MoCF_OxRdtse_dimer"/>
</dbReference>
<comment type="pathway">
    <text evidence="4">Sulfur metabolism.</text>
</comment>
<evidence type="ECO:0000256" key="11">
    <source>
        <dbReference type="ARBA" id="ARBA00023002"/>
    </source>
</evidence>
<sequence>MQDSRSYNGADTGSQSGSDHRLVAAKILLRLATRRKNKTKVGFNIETYDIELDTPTRAEILKAIKTLKNHKAPGEDGLPPELYKQCPQVTAEKLHGILEEVILPFYKKGDKTECTNYRGINLIDIAVKIFGIILLNRFKGARGERTRGNQAGFRPGRGCIDNIFAFHLIIQQFERYKIPLILMFLDFIGAFDSVTRQKLWKILENEGMPLKFVELIKAYYDTSMSRVRVYGEETEEFLVEFGAHELSAMYKEKEIEIYLKTPYLSLAALCNHGFEKKAEYSSHEFERPTYRKHMLYATIGVGVSVATLFGIKNKVQAKSVAKDASQPQKLIGGEFRKDLPVYRATDVAKRDSKENRIWVSYKRGVYDVTDFVAKHPGGEKILMAAGGATEPFWGLYAVHFAPRVMELMEQYRIGNLHEDDVIETPSEEDGPYGQEPVRNKILVARSSKPCNAETPPELLIQDFITPNDVFYVRNHLPVPQVDPLYYELEVTGIGIKDKSFTLDELKKFPKHKLVMTIMCAGNRRSEMNKVREVKGLEWALGAVGTAEWAGVRLQDLLESLGFDPKTNKAAHIQFEGLDLDPASSPYGASVPIRTALISDVILAYEMNGEPIPRDHGYPIRACVPGVVGARNVKWLGKIVLSHEESQSHWQQRDYKGFSPTVDFEHADWKSSPAIQDLPVTSAICNLKEGDVVQPVNGKVTVKGYAWSGGGRKIARVDITCDKGKTWHVARHDPGDKSGQNVGWAWTLWTAEIPPGRINNVMRVHDKYRVDLAALSETRIPQFGTLDCQKYNVLYSEKERIKEAGLVWEPFKDRILRARFATTQAKMRGIAVHALTNESSDSDKGAFYQSLSDVTIKVHSRDILVVCGDFNAKVGCNQDYAPTVIGSHRLGEISSATD</sequence>
<dbReference type="GO" id="GO:0043546">
    <property type="term" value="F:molybdopterin cofactor binding"/>
    <property type="evidence" value="ECO:0007669"/>
    <property type="project" value="InterPro"/>
</dbReference>
<dbReference type="PROSITE" id="PS50255">
    <property type="entry name" value="CYTOCHROME_B5_2"/>
    <property type="match status" value="1"/>
</dbReference>
<comment type="caution">
    <text evidence="15">The sequence shown here is derived from an EMBL/GenBank/DDBJ whole genome shotgun (WGS) entry which is preliminary data.</text>
</comment>
<comment type="subunit">
    <text evidence="6">Homodimer.</text>
</comment>
<dbReference type="InterPro" id="IPR018506">
    <property type="entry name" value="Cyt_B5_heme-BS"/>
</dbReference>
<evidence type="ECO:0000256" key="4">
    <source>
        <dbReference type="ARBA" id="ARBA00004678"/>
    </source>
</evidence>
<keyword evidence="12" id="KW-0408">Iron</keyword>
<keyword evidence="8" id="KW-0500">Molybdenum</keyword>
<evidence type="ECO:0000256" key="8">
    <source>
        <dbReference type="ARBA" id="ARBA00022505"/>
    </source>
</evidence>
<gene>
    <name evidence="15" type="ORF">QYM36_009778</name>
</gene>
<evidence type="ECO:0000256" key="3">
    <source>
        <dbReference type="ARBA" id="ARBA00004569"/>
    </source>
</evidence>
<dbReference type="InterPro" id="IPR000572">
    <property type="entry name" value="OxRdtase_Mopterin-bd_dom"/>
</dbReference>
<accession>A0AA88HQU9</accession>
<keyword evidence="13" id="KW-0496">Mitochondrion</keyword>
<dbReference type="InterPro" id="IPR036691">
    <property type="entry name" value="Endo/exonu/phosph_ase_sf"/>
</dbReference>
<dbReference type="SMART" id="SM01117">
    <property type="entry name" value="Cyt-b5"/>
    <property type="match status" value="1"/>
</dbReference>
<dbReference type="GO" id="GO:0008482">
    <property type="term" value="F:sulfite oxidase activity"/>
    <property type="evidence" value="ECO:0007669"/>
    <property type="project" value="UniProtKB-EC"/>
</dbReference>
<evidence type="ECO:0000313" key="16">
    <source>
        <dbReference type="Proteomes" id="UP001187531"/>
    </source>
</evidence>
<dbReference type="EC" id="1.8.3.1" evidence="7"/>
<dbReference type="Pfam" id="PF00174">
    <property type="entry name" value="Oxidored_molyb"/>
    <property type="match status" value="1"/>
</dbReference>
<organism evidence="15 16">
    <name type="scientific">Artemia franciscana</name>
    <name type="common">Brine shrimp</name>
    <name type="synonym">Artemia sanfranciscana</name>
    <dbReference type="NCBI Taxonomy" id="6661"/>
    <lineage>
        <taxon>Eukaryota</taxon>
        <taxon>Metazoa</taxon>
        <taxon>Ecdysozoa</taxon>
        <taxon>Arthropoda</taxon>
        <taxon>Crustacea</taxon>
        <taxon>Branchiopoda</taxon>
        <taxon>Anostraca</taxon>
        <taxon>Artemiidae</taxon>
        <taxon>Artemia</taxon>
    </lineage>
</organism>
<evidence type="ECO:0000256" key="10">
    <source>
        <dbReference type="ARBA" id="ARBA00022723"/>
    </source>
</evidence>
<protein>
    <recommendedName>
        <fullName evidence="7">sulfite oxidase</fullName>
        <ecNumber evidence="7">1.8.3.1</ecNumber>
    </recommendedName>
</protein>
<evidence type="ECO:0000256" key="5">
    <source>
        <dbReference type="ARBA" id="ARBA00004971"/>
    </source>
</evidence>
<dbReference type="GO" id="GO:0020037">
    <property type="term" value="F:heme binding"/>
    <property type="evidence" value="ECO:0007669"/>
    <property type="project" value="InterPro"/>
</dbReference>
<dbReference type="AlphaFoldDB" id="A0AA88HQU9"/>
<proteinExistence type="predicted"/>
<dbReference type="Pfam" id="PF00078">
    <property type="entry name" value="RVT_1"/>
    <property type="match status" value="1"/>
</dbReference>
<evidence type="ECO:0000256" key="7">
    <source>
        <dbReference type="ARBA" id="ARBA00012505"/>
    </source>
</evidence>
<dbReference type="SUPFAM" id="SSF56524">
    <property type="entry name" value="Oxidoreductase molybdopterin-binding domain"/>
    <property type="match status" value="1"/>
</dbReference>
<name>A0AA88HQU9_ARTSF</name>
<dbReference type="InterPro" id="IPR000477">
    <property type="entry name" value="RT_dom"/>
</dbReference>
<evidence type="ECO:0000256" key="12">
    <source>
        <dbReference type="ARBA" id="ARBA00023004"/>
    </source>
</evidence>
<comment type="subcellular location">
    <subcellularLocation>
        <location evidence="3">Mitochondrion intermembrane space</location>
    </subcellularLocation>
</comment>
<keyword evidence="10" id="KW-0479">Metal-binding</keyword>
<dbReference type="Gene3D" id="2.60.40.650">
    <property type="match status" value="1"/>
</dbReference>
<evidence type="ECO:0000259" key="14">
    <source>
        <dbReference type="PROSITE" id="PS50255"/>
    </source>
</evidence>
<dbReference type="SUPFAM" id="SSF55856">
    <property type="entry name" value="Cytochrome b5-like heme/steroid binding domain"/>
    <property type="match status" value="1"/>
</dbReference>
<dbReference type="InterPro" id="IPR008335">
    <property type="entry name" value="Mopterin_OxRdtase_euk"/>
</dbReference>